<protein>
    <submittedName>
        <fullName evidence="5">SsuA/THI5-like domain-containing protein</fullName>
    </submittedName>
</protein>
<dbReference type="Pfam" id="PF22384">
    <property type="entry name" value="PBP2_Ca3427_like"/>
    <property type="match status" value="1"/>
</dbReference>
<reference evidence="5 6" key="1">
    <citation type="journal article" date="2024" name="J. Plant Pathol.">
        <title>Sequence and assembly of the genome of Seiridium unicorne, isolate CBS 538.82, causal agent of cypress canker disease.</title>
        <authorList>
            <person name="Scali E."/>
            <person name="Rocca G.D."/>
            <person name="Danti R."/>
            <person name="Garbelotto M."/>
            <person name="Barberini S."/>
            <person name="Baroncelli R."/>
            <person name="Emiliani G."/>
        </authorList>
    </citation>
    <scope>NUCLEOTIDE SEQUENCE [LARGE SCALE GENOMIC DNA]</scope>
    <source>
        <strain evidence="5 6">BM-138-508</strain>
    </source>
</reference>
<comment type="caution">
    <text evidence="5">The sequence shown here is derived from an EMBL/GenBank/DDBJ whole genome shotgun (WGS) entry which is preliminary data.</text>
</comment>
<dbReference type="PANTHER" id="PTHR30024:SF47">
    <property type="entry name" value="TAURINE-BINDING PERIPLASMIC PROTEIN"/>
    <property type="match status" value="1"/>
</dbReference>
<dbReference type="CDD" id="cd13637">
    <property type="entry name" value="PBP2_Ca3427_like"/>
    <property type="match status" value="1"/>
</dbReference>
<organism evidence="5 6">
    <name type="scientific">Seiridium unicorne</name>
    <dbReference type="NCBI Taxonomy" id="138068"/>
    <lineage>
        <taxon>Eukaryota</taxon>
        <taxon>Fungi</taxon>
        <taxon>Dikarya</taxon>
        <taxon>Ascomycota</taxon>
        <taxon>Pezizomycotina</taxon>
        <taxon>Sordariomycetes</taxon>
        <taxon>Xylariomycetidae</taxon>
        <taxon>Amphisphaeriales</taxon>
        <taxon>Sporocadaceae</taxon>
        <taxon>Seiridium</taxon>
    </lineage>
</organism>
<name>A0ABR2UNB0_9PEZI</name>
<dbReference type="InterPro" id="IPR018811">
    <property type="entry name" value="MRX11"/>
</dbReference>
<sequence length="650" mass="72231">MADSQTLRVGFVPEHFSTPIHFAKKHFGLSATLIPFPSGTGHMITALRAGEIDVGIGLTEAWVAGLGKEDTPGDGGYRIVGTYVETPLCWAISTGAKRPEISSVDTLKGSKIGISRLGSGSQVMGYVLADQQGWLSPSSSPYADFVILQTFDKLRNAVNDGTADFFMWEHFTSKRYYDSGEIRKVGEIYTPWSSWKIVASTSTTKLSADARLKDLFKKLDQGTKYFIEHHDEAVRYISTELDYSEEDAREWLKTVEFAREVAGVDVKVIESCIASLRKAGVLKEEKGLQAQQMLVQGLGEQLPAPYASQLNGIALDPYIPCAVIPPALSLRFVSRYFPQPGNHPRNLTCVTLSKYKSAFVTVAVLQFGREAVGTTATMSLPRALQSRLPNLSSVSSPILRRSLLRPRRPQARFESTKPTPSQAPDITAKQASRFDKVVTRTQRWLPKRFHTPLDNFRSAPGSHIVAFLMIHELTAILPLFGLVAAFQYYDIVPAGYVFGPWAPYVQEGAFKFLRWFRKRGFFGLGAEGAKEGEERFEEDLGREAEREGKGQSKGVFALWSRIRGQQKDGVEGEVEEVAEKAKSKTRRALELAREKVTFNNTEAGYKVGVQLVAAYAIVKVLLIPRIAFSLWVTPSFARAMIWARKGLIKR</sequence>
<comment type="similarity">
    <text evidence="2">Belongs to the bacterial solute-binding protein SsuA/TauA family.</text>
</comment>
<feature type="domain" description="Ca3427-like PBP 2" evidence="4">
    <location>
        <begin position="90"/>
        <end position="188"/>
    </location>
</feature>
<dbReference type="SUPFAM" id="SSF53850">
    <property type="entry name" value="Periplasmic binding protein-like II"/>
    <property type="match status" value="1"/>
</dbReference>
<dbReference type="EMBL" id="JARVKF010000409">
    <property type="protein sequence ID" value="KAK9416056.1"/>
    <property type="molecule type" value="Genomic_DNA"/>
</dbReference>
<evidence type="ECO:0000256" key="2">
    <source>
        <dbReference type="ARBA" id="ARBA00010742"/>
    </source>
</evidence>
<gene>
    <name evidence="5" type="ORF">SUNI508_09829</name>
</gene>
<keyword evidence="3" id="KW-0732">Signal</keyword>
<dbReference type="PANTHER" id="PTHR30024">
    <property type="entry name" value="ALIPHATIC SULFONATES-BINDING PROTEIN-RELATED"/>
    <property type="match status" value="1"/>
</dbReference>
<dbReference type="Pfam" id="PF10306">
    <property type="entry name" value="FLILHELTA"/>
    <property type="match status" value="1"/>
</dbReference>
<dbReference type="InterPro" id="IPR054364">
    <property type="entry name" value="Ca3427-like_PBP2"/>
</dbReference>
<evidence type="ECO:0000256" key="1">
    <source>
        <dbReference type="ARBA" id="ARBA00004418"/>
    </source>
</evidence>
<evidence type="ECO:0000313" key="5">
    <source>
        <dbReference type="EMBL" id="KAK9416056.1"/>
    </source>
</evidence>
<keyword evidence="6" id="KW-1185">Reference proteome</keyword>
<evidence type="ECO:0000256" key="3">
    <source>
        <dbReference type="ARBA" id="ARBA00022729"/>
    </source>
</evidence>
<evidence type="ECO:0000259" key="4">
    <source>
        <dbReference type="Pfam" id="PF22384"/>
    </source>
</evidence>
<proteinExistence type="inferred from homology"/>
<dbReference type="Gene3D" id="3.40.190.10">
    <property type="entry name" value="Periplasmic binding protein-like II"/>
    <property type="match status" value="2"/>
</dbReference>
<dbReference type="Proteomes" id="UP001408356">
    <property type="component" value="Unassembled WGS sequence"/>
</dbReference>
<comment type="subcellular location">
    <subcellularLocation>
        <location evidence="1">Periplasm</location>
    </subcellularLocation>
</comment>
<accession>A0ABR2UNB0</accession>
<evidence type="ECO:0000313" key="6">
    <source>
        <dbReference type="Proteomes" id="UP001408356"/>
    </source>
</evidence>